<keyword evidence="1" id="KW-0853">WD repeat</keyword>
<dbReference type="InterPro" id="IPR001680">
    <property type="entry name" value="WD40_rpt"/>
</dbReference>
<dbReference type="Gene3D" id="2.130.10.10">
    <property type="entry name" value="YVTN repeat-like/Quinoprotein amine dehydrogenase"/>
    <property type="match status" value="3"/>
</dbReference>
<dbReference type="EMBL" id="VDLU01000005">
    <property type="protein sequence ID" value="TNJ26619.1"/>
    <property type="molecule type" value="Genomic_DNA"/>
</dbReference>
<dbReference type="PANTHER" id="PTHR44464">
    <property type="entry name" value="WD REPEAT-CONTAINING PROTEIN 17"/>
    <property type="match status" value="1"/>
</dbReference>
<feature type="repeat" description="WD" evidence="1">
    <location>
        <begin position="801"/>
        <end position="834"/>
    </location>
</feature>
<dbReference type="PROSITE" id="PS50082">
    <property type="entry name" value="WD_REPEATS_2"/>
    <property type="match status" value="2"/>
</dbReference>
<dbReference type="Pfam" id="PF00400">
    <property type="entry name" value="WD40"/>
    <property type="match status" value="3"/>
</dbReference>
<evidence type="ECO:0000256" key="1">
    <source>
        <dbReference type="PROSITE-ProRule" id="PRU00221"/>
    </source>
</evidence>
<comment type="caution">
    <text evidence="2">The sequence shown here is derived from an EMBL/GenBank/DDBJ whole genome shotgun (WGS) entry which is preliminary data.</text>
</comment>
<name>A0A4Z1T218_GIAMU</name>
<proteinExistence type="predicted"/>
<reference evidence="2 3" key="1">
    <citation type="submission" date="2019-05" db="EMBL/GenBank/DDBJ databases">
        <title>The compact genome of Giardia muris reveals important steps in the evolution of intestinal protozoan parasites.</title>
        <authorList>
            <person name="Xu F."/>
            <person name="Jimenez-Gonzalez A."/>
            <person name="Einarsson E."/>
            <person name="Astvaldsson A."/>
            <person name="Peirasmaki D."/>
            <person name="Eckmann L."/>
            <person name="Andersson J.O."/>
            <person name="Svard S.G."/>
            <person name="Jerlstrom-Hultqvist J."/>
        </authorList>
    </citation>
    <scope>NUCLEOTIDE SEQUENCE [LARGE SCALE GENOMIC DNA]</scope>
    <source>
        <strain evidence="2 3">Roberts-Thomson</strain>
    </source>
</reference>
<sequence>MQECQCVVPGPSLTTPSVFASFGNYCAYASPMAAVLFDTFGARQTGLVASRTALAALASNGAGLVAILLKNGECRFYQLPFCSSCLFSLDLLSEKAKAKEKERAKANGTDPVRAEADRLSDAPLFESACFSPLDPSLFYVLDRRTNEVIVSHLETRTVRRFLLPTNYPVTQIHVVSAGSISVLLACGLNQGSIRYKDDVDSLAYRLLEETEKPFRSDPHTLTPTHTLQDLKFLPLGTQQSTQLTYDLMGRKPTNSLVYTTHSVTQKDVVFSTVCSISDDPFDCSSSDRRLLITFSCGTLLLYAFNDGSGDGSNSIPTLLGRRRIPGVTCAVFLHTHPGQIALGTSTGLVKLCSVNCLVRPQGTLGPMGLTDLSSLDDLVETDEKRSASAPLVVSRGSSIVCLHAMRPLKGEKLRRQENRLLNLSEFMLAVGEAGTEGEAEKGTASSSLLSPLSFLLGSTADGVFFVINCNQNSVYYRSEPGHVNTIMGVSPHPELFGVVATVSSDGTVKLWKETGRELAFVAQFGVPLDMGPLGLGLGLEKEKGGNIATPKESKIDGGALLASQGGLGPLLCGSWDPRPNSCLLLLSSHFGRSLIVDPWRGTIYSQLSPHAARVVSNAWTQVCNGLCATVGLDGVAKVYPLSRGKAYSATPGLGTVINNSFENNHIELSFDHVPLYSVSFSPHHPIMAIGASDGNVHLFDVGFLGLSNEQIAKRSKELGLRLGKTVPIPTIGVFQAHTQTCFRAIFHPLLTDIIATSSDDMTIRLFRFSLDGEYSFSGGGTEATGTGIVSQSLKITLLTTLRGHTSRVRPIVFHPELPHVILSGSWDATVRAWNWVAGVELARFTFTSDVYGIGVLPSHPFEALVSSRDITLRKIHLRGLELGIRPLVYSSLNALSLYFYGPGRTGAGVAISLEDVADLLCGTEQENEKACSLIVDAFASNCRENVETPLTCGEFRSVLTKSTGMEICRAFSRLSGKASQKCLLRLREKVELKEKLKEHSPLSLFGDIFDLFYPMGTGVQEFLRLADLLLFERPPKKTTFETAHKEFLCSNGYVATEQTLVWFAINLAKNNVTKLIGKASSVFQPDPDFSKARLFFYDFTRSYMASHSDIARRQVSTAIKIYVARGDFVSLRLLFELADYTRGLTLLEFVSSVPDELSLPLSDERPEKETPNNTLVRIGIETLVTPVIQFTLLAHILYARSKDPRLVCQAVYECCREGEICMAKLLVSTVKEVGLQKQLRELTSYWIASSYTSSRKPFLGAMELLVAGKVQEACRLLALCGESFPAACLALTLPEEADFMCLYGAAEIAVDCSVSREIVDLLLTTARGRSPGSRAIDAHALYLPSWFTYTHGNRLLRSLFYVRTLLLQESYTPYVDTRPLDSDRPLDDIFSFSSSPHAIFEQLSARLAPERFSFAIEAECIRLDNPAGSLTFREKVLRAVSTILLQILHRINRYVSAYIQTEGWEEHAKDLCILYNVVRGYDISADDVVHAAYALSTLVGGVAALNAGLFETAHQLFHGLRKHLDKSGGHELLPFPFDTLTLLIRKAAYCNTGNSHLAPPELEEEWAVFCARATPRRELAGGTWAELCCILRYGTYLRSFFTPFDRHMRPLLHLVPFTDSGS</sequence>
<dbReference type="OrthoDB" id="2161379at2759"/>
<dbReference type="InterPro" id="IPR036322">
    <property type="entry name" value="WD40_repeat_dom_sf"/>
</dbReference>
<gene>
    <name evidence="2" type="ORF">GMRT_11329</name>
</gene>
<organism evidence="2 3">
    <name type="scientific">Giardia muris</name>
    <dbReference type="NCBI Taxonomy" id="5742"/>
    <lineage>
        <taxon>Eukaryota</taxon>
        <taxon>Metamonada</taxon>
        <taxon>Diplomonadida</taxon>
        <taxon>Hexamitidae</taxon>
        <taxon>Giardiinae</taxon>
        <taxon>Giardia</taxon>
    </lineage>
</organism>
<evidence type="ECO:0000313" key="3">
    <source>
        <dbReference type="Proteomes" id="UP000315496"/>
    </source>
</evidence>
<feature type="repeat" description="WD" evidence="1">
    <location>
        <begin position="479"/>
        <end position="512"/>
    </location>
</feature>
<accession>A0A4Z1T218</accession>
<dbReference type="SMART" id="SM00320">
    <property type="entry name" value="WD40"/>
    <property type="match status" value="6"/>
</dbReference>
<evidence type="ECO:0000313" key="2">
    <source>
        <dbReference type="EMBL" id="TNJ26619.1"/>
    </source>
</evidence>
<keyword evidence="3" id="KW-1185">Reference proteome</keyword>
<protein>
    <submittedName>
        <fullName evidence="2">WD40 repeat protein</fullName>
    </submittedName>
</protein>
<dbReference type="VEuPathDB" id="GiardiaDB:GMRT_11329"/>
<dbReference type="SUPFAM" id="SSF50978">
    <property type="entry name" value="WD40 repeat-like"/>
    <property type="match status" value="2"/>
</dbReference>
<dbReference type="Proteomes" id="UP000315496">
    <property type="component" value="Chromosome 5"/>
</dbReference>
<dbReference type="PANTHER" id="PTHR44464:SF1">
    <property type="entry name" value="WD REPEAT-CONTAINING PROTEIN 17"/>
    <property type="match status" value="1"/>
</dbReference>
<dbReference type="PROSITE" id="PS50294">
    <property type="entry name" value="WD_REPEATS_REGION"/>
    <property type="match status" value="1"/>
</dbReference>
<dbReference type="InterPro" id="IPR015943">
    <property type="entry name" value="WD40/YVTN_repeat-like_dom_sf"/>
</dbReference>